<proteinExistence type="predicted"/>
<dbReference type="PANTHER" id="PTHR23235:SF120">
    <property type="entry name" value="KRUPPEL-LIKE FACTOR 15"/>
    <property type="match status" value="1"/>
</dbReference>
<keyword evidence="2" id="KW-0479">Metal-binding</keyword>
<evidence type="ECO:0000256" key="8">
    <source>
        <dbReference type="SAM" id="MobiDB-lite"/>
    </source>
</evidence>
<dbReference type="SUPFAM" id="SSF57667">
    <property type="entry name" value="beta-beta-alpha zinc fingers"/>
    <property type="match status" value="1"/>
</dbReference>
<evidence type="ECO:0000256" key="1">
    <source>
        <dbReference type="ARBA" id="ARBA00004123"/>
    </source>
</evidence>
<keyword evidence="6" id="KW-0539">Nucleus</keyword>
<evidence type="ECO:0000256" key="7">
    <source>
        <dbReference type="PROSITE-ProRule" id="PRU00042"/>
    </source>
</evidence>
<dbReference type="GO" id="GO:0000978">
    <property type="term" value="F:RNA polymerase II cis-regulatory region sequence-specific DNA binding"/>
    <property type="evidence" value="ECO:0007669"/>
    <property type="project" value="TreeGrafter"/>
</dbReference>
<dbReference type="FunFam" id="3.30.160.60:FF:000100">
    <property type="entry name" value="Zinc finger 45-like"/>
    <property type="match status" value="1"/>
</dbReference>
<dbReference type="Pfam" id="PF00096">
    <property type="entry name" value="zf-C2H2"/>
    <property type="match status" value="2"/>
</dbReference>
<keyword evidence="4 7" id="KW-0863">Zinc-finger</keyword>
<sequence length="451" mass="48216">MTTHAASPPGHGGQVYVVAVPTNGQTQSVGRAGQAEAANSSIDGNISTYYTPAPNANSYGRTVYADQGPSSYVTLSGGSYVDSPNGSIAIAQATPLARAHSATVIRVPPSNATVNGYSSTGPAIHSGVSYISSPPQYAIIQHPQMTCIRYEVPAATDGDPLHRPSTQHVQYTLAAPSMLESAAPTPATIVYATSESNLSNWQYQYQHPSTTATPATVSPIYATSVEDDRTVYTTSYASESLPTFVPAAPQPETYATASGQTYRVYTIPARIDPTETHIHTQPLLDADGNPSASVYILPSPPSTTYGDSSAALVQSPPTTHYHPQPKAETDQHEDDYQTFEPERRLTTSSKPGDGKAPTHWRSDSGRNQGESSSLEIATDVYGMQASAVCDLCNQKFRRSADLRRHLRIHSGVRPYLCPNCGETFSRADHLHRHRAKKKPCRATASGTADGH</sequence>
<evidence type="ECO:0000256" key="4">
    <source>
        <dbReference type="ARBA" id="ARBA00022771"/>
    </source>
</evidence>
<dbReference type="PROSITE" id="PS00028">
    <property type="entry name" value="ZINC_FINGER_C2H2_1"/>
    <property type="match status" value="1"/>
</dbReference>
<evidence type="ECO:0000256" key="6">
    <source>
        <dbReference type="ARBA" id="ARBA00023242"/>
    </source>
</evidence>
<accession>A0A139AB62</accession>
<dbReference type="STRING" id="1344416.A0A139AB62"/>
<feature type="compositionally biased region" description="Polar residues" evidence="8">
    <location>
        <begin position="302"/>
        <end position="318"/>
    </location>
</feature>
<evidence type="ECO:0000313" key="10">
    <source>
        <dbReference type="EMBL" id="KXS14062.1"/>
    </source>
</evidence>
<dbReference type="InterPro" id="IPR036236">
    <property type="entry name" value="Znf_C2H2_sf"/>
</dbReference>
<dbReference type="GO" id="GO:0008270">
    <property type="term" value="F:zinc ion binding"/>
    <property type="evidence" value="ECO:0007669"/>
    <property type="project" value="UniProtKB-KW"/>
</dbReference>
<comment type="subcellular location">
    <subcellularLocation>
        <location evidence="1">Nucleus</location>
    </subcellularLocation>
</comment>
<evidence type="ECO:0000259" key="9">
    <source>
        <dbReference type="PROSITE" id="PS50157"/>
    </source>
</evidence>
<feature type="domain" description="C2H2-type" evidence="9">
    <location>
        <begin position="415"/>
        <end position="434"/>
    </location>
</feature>
<name>A0A139AB62_GONPJ</name>
<dbReference type="AlphaFoldDB" id="A0A139AB62"/>
<keyword evidence="3" id="KW-0677">Repeat</keyword>
<dbReference type="EMBL" id="KQ965771">
    <property type="protein sequence ID" value="KXS14062.1"/>
    <property type="molecule type" value="Genomic_DNA"/>
</dbReference>
<dbReference type="OrthoDB" id="8922241at2759"/>
<dbReference type="PROSITE" id="PS50157">
    <property type="entry name" value="ZINC_FINGER_C2H2_2"/>
    <property type="match status" value="2"/>
</dbReference>
<dbReference type="Gene3D" id="3.30.160.60">
    <property type="entry name" value="Classic Zinc Finger"/>
    <property type="match status" value="2"/>
</dbReference>
<evidence type="ECO:0000313" key="11">
    <source>
        <dbReference type="Proteomes" id="UP000070544"/>
    </source>
</evidence>
<dbReference type="Proteomes" id="UP000070544">
    <property type="component" value="Unassembled WGS sequence"/>
</dbReference>
<feature type="region of interest" description="Disordered" evidence="8">
    <location>
        <begin position="280"/>
        <end position="372"/>
    </location>
</feature>
<dbReference type="FunFam" id="3.30.160.60:FF:000145">
    <property type="entry name" value="Zinc finger protein 574"/>
    <property type="match status" value="1"/>
</dbReference>
<reference evidence="10 11" key="1">
    <citation type="journal article" date="2015" name="Genome Biol. Evol.">
        <title>Phylogenomic analyses indicate that early fungi evolved digesting cell walls of algal ancestors of land plants.</title>
        <authorList>
            <person name="Chang Y."/>
            <person name="Wang S."/>
            <person name="Sekimoto S."/>
            <person name="Aerts A.L."/>
            <person name="Choi C."/>
            <person name="Clum A."/>
            <person name="LaButti K.M."/>
            <person name="Lindquist E.A."/>
            <person name="Yee Ngan C."/>
            <person name="Ohm R.A."/>
            <person name="Salamov A.A."/>
            <person name="Grigoriev I.V."/>
            <person name="Spatafora J.W."/>
            <person name="Berbee M.L."/>
        </authorList>
    </citation>
    <scope>NUCLEOTIDE SEQUENCE [LARGE SCALE GENOMIC DNA]</scope>
    <source>
        <strain evidence="10 11">JEL478</strain>
    </source>
</reference>
<dbReference type="InterPro" id="IPR013087">
    <property type="entry name" value="Znf_C2H2_type"/>
</dbReference>
<dbReference type="GO" id="GO:0005634">
    <property type="term" value="C:nucleus"/>
    <property type="evidence" value="ECO:0007669"/>
    <property type="project" value="UniProtKB-SubCell"/>
</dbReference>
<keyword evidence="11" id="KW-1185">Reference proteome</keyword>
<dbReference type="GO" id="GO:0000981">
    <property type="term" value="F:DNA-binding transcription factor activity, RNA polymerase II-specific"/>
    <property type="evidence" value="ECO:0007669"/>
    <property type="project" value="TreeGrafter"/>
</dbReference>
<organism evidence="10 11">
    <name type="scientific">Gonapodya prolifera (strain JEL478)</name>
    <name type="common">Monoblepharis prolifera</name>
    <dbReference type="NCBI Taxonomy" id="1344416"/>
    <lineage>
        <taxon>Eukaryota</taxon>
        <taxon>Fungi</taxon>
        <taxon>Fungi incertae sedis</taxon>
        <taxon>Chytridiomycota</taxon>
        <taxon>Chytridiomycota incertae sedis</taxon>
        <taxon>Monoblepharidomycetes</taxon>
        <taxon>Monoblepharidales</taxon>
        <taxon>Gonapodyaceae</taxon>
        <taxon>Gonapodya</taxon>
    </lineage>
</organism>
<dbReference type="SMART" id="SM00355">
    <property type="entry name" value="ZnF_C2H2"/>
    <property type="match status" value="2"/>
</dbReference>
<dbReference type="OMA" id="YIEASHF"/>
<evidence type="ECO:0000256" key="2">
    <source>
        <dbReference type="ARBA" id="ARBA00022723"/>
    </source>
</evidence>
<protein>
    <recommendedName>
        <fullName evidence="9">C2H2-type domain-containing protein</fullName>
    </recommendedName>
</protein>
<evidence type="ECO:0000256" key="3">
    <source>
        <dbReference type="ARBA" id="ARBA00022737"/>
    </source>
</evidence>
<feature type="domain" description="C2H2-type" evidence="9">
    <location>
        <begin position="387"/>
        <end position="414"/>
    </location>
</feature>
<gene>
    <name evidence="10" type="ORF">M427DRAFT_70782</name>
</gene>
<keyword evidence="5" id="KW-0862">Zinc</keyword>
<dbReference type="PANTHER" id="PTHR23235">
    <property type="entry name" value="KRUEPPEL-LIKE TRANSCRIPTION FACTOR"/>
    <property type="match status" value="1"/>
</dbReference>
<evidence type="ECO:0000256" key="5">
    <source>
        <dbReference type="ARBA" id="ARBA00022833"/>
    </source>
</evidence>